<comment type="caution">
    <text evidence="2">The sequence shown here is derived from an EMBL/GenBank/DDBJ whole genome shotgun (WGS) entry which is preliminary data.</text>
</comment>
<keyword evidence="3" id="KW-1185">Reference proteome</keyword>
<reference evidence="2 3" key="1">
    <citation type="journal article" date="2017" name="Int. J. Parasitol.">
        <title>The genome of the protozoan parasite Cystoisospora suis and a reverse vaccinology approach to identify vaccine candidates.</title>
        <authorList>
            <person name="Palmieri N."/>
            <person name="Shrestha A."/>
            <person name="Ruttkowski B."/>
            <person name="Beck T."/>
            <person name="Vogl C."/>
            <person name="Tomley F."/>
            <person name="Blake D.P."/>
            <person name="Joachim A."/>
        </authorList>
    </citation>
    <scope>NUCLEOTIDE SEQUENCE [LARGE SCALE GENOMIC DNA]</scope>
    <source>
        <strain evidence="2 3">Wien I</strain>
    </source>
</reference>
<protein>
    <submittedName>
        <fullName evidence="2">Uncharacterized protein</fullName>
    </submittedName>
</protein>
<dbReference type="RefSeq" id="XP_067926514.1">
    <property type="nucleotide sequence ID" value="XM_068061514.1"/>
</dbReference>
<dbReference type="OrthoDB" id="345381at2759"/>
<dbReference type="CDD" id="cd00590">
    <property type="entry name" value="RRM_SF"/>
    <property type="match status" value="1"/>
</dbReference>
<gene>
    <name evidence="2" type="ORF">CSUI_001308</name>
</gene>
<accession>A0A2C6LCW4</accession>
<evidence type="ECO:0000313" key="2">
    <source>
        <dbReference type="EMBL" id="PHJ24842.1"/>
    </source>
</evidence>
<feature type="region of interest" description="Disordered" evidence="1">
    <location>
        <begin position="838"/>
        <end position="941"/>
    </location>
</feature>
<feature type="region of interest" description="Disordered" evidence="1">
    <location>
        <begin position="962"/>
        <end position="1001"/>
    </location>
</feature>
<feature type="region of interest" description="Disordered" evidence="1">
    <location>
        <begin position="786"/>
        <end position="823"/>
    </location>
</feature>
<dbReference type="Proteomes" id="UP000221165">
    <property type="component" value="Unassembled WGS sequence"/>
</dbReference>
<feature type="compositionally biased region" description="Low complexity" evidence="1">
    <location>
        <begin position="803"/>
        <end position="814"/>
    </location>
</feature>
<dbReference type="EMBL" id="MIGC01000510">
    <property type="protein sequence ID" value="PHJ24842.1"/>
    <property type="molecule type" value="Genomic_DNA"/>
</dbReference>
<feature type="compositionally biased region" description="Polar residues" evidence="1">
    <location>
        <begin position="894"/>
        <end position="907"/>
    </location>
</feature>
<evidence type="ECO:0000313" key="3">
    <source>
        <dbReference type="Proteomes" id="UP000221165"/>
    </source>
</evidence>
<evidence type="ECO:0000256" key="1">
    <source>
        <dbReference type="SAM" id="MobiDB-lite"/>
    </source>
</evidence>
<organism evidence="2 3">
    <name type="scientific">Cystoisospora suis</name>
    <dbReference type="NCBI Taxonomy" id="483139"/>
    <lineage>
        <taxon>Eukaryota</taxon>
        <taxon>Sar</taxon>
        <taxon>Alveolata</taxon>
        <taxon>Apicomplexa</taxon>
        <taxon>Conoidasida</taxon>
        <taxon>Coccidia</taxon>
        <taxon>Eucoccidiorida</taxon>
        <taxon>Eimeriorina</taxon>
        <taxon>Sarcocystidae</taxon>
        <taxon>Cystoisospora</taxon>
    </lineage>
</organism>
<dbReference type="VEuPathDB" id="ToxoDB:CSUI_001308"/>
<dbReference type="GeneID" id="94424725"/>
<name>A0A2C6LCW4_9APIC</name>
<dbReference type="AlphaFoldDB" id="A0A2C6LCW4"/>
<sequence length="1118" mass="123041">MQLCSKPCSERLSQCVRGLAPCKGRRAFSRQPTKLRRRRRSSVHGEVHYTEHSPCLTSETSFPYFPGQLFGRTVWLSLPSLELRPPLSSLNSTLHTAARRVQSPFGPKCDSSSCSEAASQRFRACSPELSAAYLPTWCCLYSRGVYGAGELNILRLKGRHPAGQRFSCRRLVSTRESGPRRQVSHVSVGQRERPSAPFSILSDSVSCTRSRHLGQLLGAPHTEQLFPFFSEVKASRFCPSRSLDSSGGHHRSKLKRTFASVSTLRAEVYSPSPWSSSGPSSSFSTASPSLMRKEEYACGYSISQLVRACAEVLDDETKLRRVAIRLFEYHNLKQKKPGSKESAIKAIKKIIPAPYQEVIAGHLSRCIDAINPGHFHRLAKLARSRNHPSDELQETVPQSRLSDYTSAARYFTRRTRETTMQVKKKAEIKPRNDEDYEALCNVQDTGVAATAHGLLRHVARRPPPPTRMQDKRVGEFIVDLQDPSIPAARSTTERLVFISNIPQGPRKTIRKAIKEAFSGCGKIVNLEIFDDRLRTVDEREDVRFSSASAMMELGGDASVQKRGAKALSDKLSNRFSPIFAIAEFDTAEAKRRACSTYLRVFGVPCIDRLLYVEDAADKNTLVASNLPFALAADEIARILVYALVSDRPASSTPVSVCRITMTNPQIYGYSNVVVEARSDRSRPYFVMPTGIEGAPAHTAACGDCVAPHILASVFGPDDQPSLEALIPLPPQAESRDATDCGAREEESLLPRRQYVQGEQMKRVRLPADGAVTCVLEESHTALMDQSLSASPVVSESDEGPMPSTSESISTVRSSFLSSTASEAGPDLRVRAREVIECGRGPRDKSRSGCRWQRGPEGKDSFLSAPSDGPAAAGERPVAPDAETESLGRGDARSPNENSIPARSNHTVMTHRDSTSEPLSADCGKGCAREGSGSRDFSSKHSASNFVLQEPFSQLLTSAEKDTRQDCVLPSTTPPLSPMPSLCPESAPGHSEKEEDSSSSGENVFFTRISATGDLNEETFFPQDWADLAEVRRPDVADVFPVLRRDQDAANVVLKKVLMNRLAIHNDGLFVLRFSSFEAAAVAIRKCRETILFDRRALLIFTPRRCLHVDGELVDLPLR</sequence>
<proteinExistence type="predicted"/>